<reference evidence="2 3" key="1">
    <citation type="submission" date="2019-03" db="EMBL/GenBank/DDBJ databases">
        <title>Single cell metagenomics reveals metabolic interactions within the superorganism composed of flagellate Streblomastix strix and complex community of Bacteroidetes bacteria on its surface.</title>
        <authorList>
            <person name="Treitli S.C."/>
            <person name="Kolisko M."/>
            <person name="Husnik F."/>
            <person name="Keeling P."/>
            <person name="Hampl V."/>
        </authorList>
    </citation>
    <scope>NUCLEOTIDE SEQUENCE [LARGE SCALE GENOMIC DNA]</scope>
    <source>
        <strain evidence="2">ST1C</strain>
    </source>
</reference>
<dbReference type="Proteomes" id="UP000324800">
    <property type="component" value="Unassembled WGS sequence"/>
</dbReference>
<sequence length="514" mass="57260">MFIILPLVSLSFSSLTEIRNPQQSTPDNTTISDISQIFGIDPITSQSNLLTDARNDFIESKIPVAFKLMNKSANVSCQMIIKQSGGGDYITIDAVFLQACSDGYEITLLDSEHIENLIVDQTSTILIKGQDTTSEQLQTIWKSGTGFSTSNTIKLQNGTLTINNINFLFVILSSIVYPTNSIILVEPQSNSFPSLFLDHCKFQGYGGDKTKISSMLILNSINQLQISYCNFSQAHSSNPFVFVCGYSSLTVENSNFTDLKSDEFEGAMYLHGEFIDSKVVIQNNRFVRCSAKDAGAIILTTALSGKQSSLQIIDNQFISCCGSYYGAILLTQLGKKNISLNNNIFQDNERIRQSSNFGCDVSVIYTQFLMPNANWEQYCKSALQGSKSNKPQSVNYIHYQPDEDIYGFFNLRSISGNCWDSQYQSWSDYSECVCTTQGHPNYCTCPSNEPTYTQEQCQFDKLPVCYGYSESTGGCKCSFGNYPSYCLCPLNNDNASYTQTQCEHEKQIANTPIQ</sequence>
<evidence type="ECO:0000313" key="2">
    <source>
        <dbReference type="EMBL" id="KAA6371088.1"/>
    </source>
</evidence>
<dbReference type="SUPFAM" id="SSF51126">
    <property type="entry name" value="Pectin lyase-like"/>
    <property type="match status" value="1"/>
</dbReference>
<evidence type="ECO:0008006" key="4">
    <source>
        <dbReference type="Google" id="ProtNLM"/>
    </source>
</evidence>
<dbReference type="EMBL" id="SNRW01014791">
    <property type="protein sequence ID" value="KAA6371088.1"/>
    <property type="molecule type" value="Genomic_DNA"/>
</dbReference>
<feature type="signal peptide" evidence="1">
    <location>
        <begin position="1"/>
        <end position="18"/>
    </location>
</feature>
<proteinExistence type="predicted"/>
<dbReference type="AlphaFoldDB" id="A0A5J4UKU3"/>
<keyword evidence="1" id="KW-0732">Signal</keyword>
<protein>
    <recommendedName>
        <fullName evidence="4">Right handed beta helix domain-containing protein</fullName>
    </recommendedName>
</protein>
<comment type="caution">
    <text evidence="2">The sequence shown here is derived from an EMBL/GenBank/DDBJ whole genome shotgun (WGS) entry which is preliminary data.</text>
</comment>
<evidence type="ECO:0000256" key="1">
    <source>
        <dbReference type="SAM" id="SignalP"/>
    </source>
</evidence>
<dbReference type="InterPro" id="IPR011050">
    <property type="entry name" value="Pectin_lyase_fold/virulence"/>
</dbReference>
<evidence type="ECO:0000313" key="3">
    <source>
        <dbReference type="Proteomes" id="UP000324800"/>
    </source>
</evidence>
<organism evidence="2 3">
    <name type="scientific">Streblomastix strix</name>
    <dbReference type="NCBI Taxonomy" id="222440"/>
    <lineage>
        <taxon>Eukaryota</taxon>
        <taxon>Metamonada</taxon>
        <taxon>Preaxostyla</taxon>
        <taxon>Oxymonadida</taxon>
        <taxon>Streblomastigidae</taxon>
        <taxon>Streblomastix</taxon>
    </lineage>
</organism>
<feature type="chain" id="PRO_5023874444" description="Right handed beta helix domain-containing protein" evidence="1">
    <location>
        <begin position="19"/>
        <end position="514"/>
    </location>
</feature>
<name>A0A5J4UKU3_9EUKA</name>
<gene>
    <name evidence="2" type="ORF">EZS28_033385</name>
</gene>
<accession>A0A5J4UKU3</accession>